<comment type="caution">
    <text evidence="1">The sequence shown here is derived from an EMBL/GenBank/DDBJ whole genome shotgun (WGS) entry which is preliminary data.</text>
</comment>
<keyword evidence="2" id="KW-1185">Reference proteome</keyword>
<dbReference type="EMBL" id="JALNMH010000012">
    <property type="protein sequence ID" value="MCK7594873.1"/>
    <property type="molecule type" value="Genomic_DNA"/>
</dbReference>
<dbReference type="Proteomes" id="UP001431449">
    <property type="component" value="Unassembled WGS sequence"/>
</dbReference>
<gene>
    <name evidence="1" type="ORF">M0G41_14480</name>
</gene>
<proteinExistence type="predicted"/>
<dbReference type="RefSeq" id="WP_248210547.1">
    <property type="nucleotide sequence ID" value="NZ_JALNMH010000012.1"/>
</dbReference>
<protein>
    <submittedName>
        <fullName evidence="1">YcxB family protein</fullName>
    </submittedName>
</protein>
<name>A0ABT0GK17_9GAMM</name>
<organism evidence="1 2">
    <name type="scientific">Pseudomarimonas salicorniae</name>
    <dbReference type="NCBI Taxonomy" id="2933270"/>
    <lineage>
        <taxon>Bacteria</taxon>
        <taxon>Pseudomonadati</taxon>
        <taxon>Pseudomonadota</taxon>
        <taxon>Gammaproteobacteria</taxon>
        <taxon>Lysobacterales</taxon>
        <taxon>Lysobacteraceae</taxon>
        <taxon>Pseudomarimonas</taxon>
    </lineage>
</organism>
<evidence type="ECO:0000313" key="1">
    <source>
        <dbReference type="EMBL" id="MCK7594873.1"/>
    </source>
</evidence>
<sequence>MSSGGPAGGAIELAQRITRWDSLGIALRRWPYSWAERQWGFAPAWWLRVMSVPMVTWQVLRSRAAFPIEQQLRFDDEGAEVRSGLGQRRMEWRQFSGWIELGPCWMLTAPGVDLPVMHRQLPRAESQRLRQLLDKRLARVEPPKP</sequence>
<accession>A0ABT0GK17</accession>
<evidence type="ECO:0000313" key="2">
    <source>
        <dbReference type="Proteomes" id="UP001431449"/>
    </source>
</evidence>
<reference evidence="1" key="1">
    <citation type="submission" date="2022-04" db="EMBL/GenBank/DDBJ databases">
        <title>Lysobacter sp. CAU 1642 isolated from sea sand.</title>
        <authorList>
            <person name="Kim W."/>
        </authorList>
    </citation>
    <scope>NUCLEOTIDE SEQUENCE</scope>
    <source>
        <strain evidence="1">CAU 1642</strain>
    </source>
</reference>